<dbReference type="AlphaFoldDB" id="A0A3N4D3B3"/>
<evidence type="ECO:0000313" key="8">
    <source>
        <dbReference type="EMBL" id="QUC11192.1"/>
    </source>
</evidence>
<dbReference type="GO" id="GO:0004540">
    <property type="term" value="F:RNA nuclease activity"/>
    <property type="evidence" value="ECO:0007669"/>
    <property type="project" value="InterPro"/>
</dbReference>
<comment type="cofactor">
    <cofactor evidence="6">
        <name>Mg(2+)</name>
        <dbReference type="ChEBI" id="CHEBI:18420"/>
    </cofactor>
</comment>
<sequence length="148" mass="16777">MLLADVNLFIYAHRPESPRFDEHKTWLTDALSGDEPFGISEQILSGFLRIVTNHRVFRDPTPPDVALDFCQTVLTAPSAVRIRPGREHWRIFENLCRELGARGNVIPDAFLAAMAIEVGATFITTDAGFARFPGLRWRRPFDTNPGRR</sequence>
<keyword evidence="5 6" id="KW-0460">Magnesium</keyword>
<evidence type="ECO:0000313" key="10">
    <source>
        <dbReference type="Proteomes" id="UP000273044"/>
    </source>
</evidence>
<evidence type="ECO:0000256" key="2">
    <source>
        <dbReference type="ARBA" id="ARBA00022722"/>
    </source>
</evidence>
<dbReference type="InterPro" id="IPR022907">
    <property type="entry name" value="VapC_family"/>
</dbReference>
<organism evidence="9 10">
    <name type="scientific">Arachnia propionica</name>
    <dbReference type="NCBI Taxonomy" id="1750"/>
    <lineage>
        <taxon>Bacteria</taxon>
        <taxon>Bacillati</taxon>
        <taxon>Actinomycetota</taxon>
        <taxon>Actinomycetes</taxon>
        <taxon>Propionibacteriales</taxon>
        <taxon>Propionibacteriaceae</taxon>
        <taxon>Arachnia</taxon>
    </lineage>
</organism>
<evidence type="ECO:0000256" key="4">
    <source>
        <dbReference type="ARBA" id="ARBA00022801"/>
    </source>
</evidence>
<evidence type="ECO:0000256" key="1">
    <source>
        <dbReference type="ARBA" id="ARBA00022649"/>
    </source>
</evidence>
<dbReference type="InterPro" id="IPR006226">
    <property type="entry name" value="Mtu_PIN"/>
</dbReference>
<proteinExistence type="inferred from homology"/>
<dbReference type="NCBIfam" id="TIGR00028">
    <property type="entry name" value="Mtu_PIN_fam"/>
    <property type="match status" value="1"/>
</dbReference>
<evidence type="ECO:0000256" key="3">
    <source>
        <dbReference type="ARBA" id="ARBA00022723"/>
    </source>
</evidence>
<comment type="function">
    <text evidence="6">Toxic component of a toxin-antitoxin (TA) system. An RNase.</text>
</comment>
<keyword evidence="1 6" id="KW-1277">Toxin-antitoxin system</keyword>
<dbReference type="GO" id="GO:0016788">
    <property type="term" value="F:hydrolase activity, acting on ester bonds"/>
    <property type="evidence" value="ECO:0007669"/>
    <property type="project" value="InterPro"/>
</dbReference>
<dbReference type="SUPFAM" id="SSF88723">
    <property type="entry name" value="PIN domain-like"/>
    <property type="match status" value="1"/>
</dbReference>
<dbReference type="Proteomes" id="UP000677180">
    <property type="component" value="Chromosome"/>
</dbReference>
<protein>
    <recommendedName>
        <fullName evidence="6">Ribonuclease VapC</fullName>
        <shortName evidence="6">RNase VapC</shortName>
        <ecNumber evidence="6">3.1.-.-</ecNumber>
    </recommendedName>
    <alternativeName>
        <fullName evidence="6">Toxin VapC</fullName>
    </alternativeName>
</protein>
<dbReference type="EC" id="3.1.-.-" evidence="6"/>
<dbReference type="InterPro" id="IPR029060">
    <property type="entry name" value="PIN-like_dom_sf"/>
</dbReference>
<comment type="similarity">
    <text evidence="6">Belongs to the PINc/VapC protein family.</text>
</comment>
<dbReference type="CDD" id="cd18678">
    <property type="entry name" value="PIN_MtVapC25_VapC33-like"/>
    <property type="match status" value="1"/>
</dbReference>
<dbReference type="EMBL" id="CP072385">
    <property type="protein sequence ID" value="QUC11192.1"/>
    <property type="molecule type" value="Genomic_DNA"/>
</dbReference>
<dbReference type="GO" id="GO:0000287">
    <property type="term" value="F:magnesium ion binding"/>
    <property type="evidence" value="ECO:0007669"/>
    <property type="project" value="UniProtKB-UniRule"/>
</dbReference>
<dbReference type="OMA" id="PWAIPWP"/>
<keyword evidence="10" id="KW-1185">Reference proteome</keyword>
<evidence type="ECO:0000313" key="9">
    <source>
        <dbReference type="EMBL" id="VEH71708.1"/>
    </source>
</evidence>
<dbReference type="Gene3D" id="3.40.50.1010">
    <property type="entry name" value="5'-nuclease"/>
    <property type="match status" value="1"/>
</dbReference>
<dbReference type="Pfam" id="PF01850">
    <property type="entry name" value="PIN"/>
    <property type="match status" value="1"/>
</dbReference>
<keyword evidence="2 6" id="KW-0540">Nuclease</keyword>
<keyword evidence="4 6" id="KW-0378">Hydrolase</keyword>
<dbReference type="OrthoDB" id="556169at2"/>
<dbReference type="GO" id="GO:0090729">
    <property type="term" value="F:toxin activity"/>
    <property type="evidence" value="ECO:0007669"/>
    <property type="project" value="UniProtKB-KW"/>
</dbReference>
<reference evidence="9 10" key="1">
    <citation type="submission" date="2018-12" db="EMBL/GenBank/DDBJ databases">
        <authorList>
            <consortium name="Pathogen Informatics"/>
        </authorList>
    </citation>
    <scope>NUCLEOTIDE SEQUENCE [LARGE SCALE GENOMIC DNA]</scope>
    <source>
        <strain evidence="9 10">NCTC12967</strain>
    </source>
</reference>
<evidence type="ECO:0000259" key="7">
    <source>
        <dbReference type="Pfam" id="PF01850"/>
    </source>
</evidence>
<keyword evidence="3 6" id="KW-0479">Metal-binding</keyword>
<name>A0A3N4D3B3_9ACTN</name>
<evidence type="ECO:0000256" key="5">
    <source>
        <dbReference type="ARBA" id="ARBA00022842"/>
    </source>
</evidence>
<dbReference type="HAMAP" id="MF_00265">
    <property type="entry name" value="VapC_Nob1"/>
    <property type="match status" value="1"/>
</dbReference>
<dbReference type="InterPro" id="IPR002716">
    <property type="entry name" value="PIN_dom"/>
</dbReference>
<accession>A0A3N4D3B3</accession>
<keyword evidence="6" id="KW-0800">Toxin</keyword>
<feature type="binding site" evidence="6">
    <location>
        <position position="5"/>
    </location>
    <ligand>
        <name>Mg(2+)</name>
        <dbReference type="ChEBI" id="CHEBI:18420"/>
    </ligand>
</feature>
<dbReference type="Proteomes" id="UP000273044">
    <property type="component" value="Chromosome"/>
</dbReference>
<feature type="binding site" evidence="6">
    <location>
        <position position="108"/>
    </location>
    <ligand>
        <name>Mg(2+)</name>
        <dbReference type="ChEBI" id="CHEBI:18420"/>
    </ligand>
</feature>
<reference evidence="8" key="2">
    <citation type="submission" date="2021-03" db="EMBL/GenBank/DDBJ databases">
        <title>Human Oral Microbial Genomes.</title>
        <authorList>
            <person name="Johnston C.D."/>
            <person name="Chen T."/>
            <person name="Dewhirst F.E."/>
        </authorList>
    </citation>
    <scope>NUCLEOTIDE SEQUENCE</scope>
    <source>
        <strain evidence="8">F0714</strain>
    </source>
</reference>
<dbReference type="EMBL" id="LR134406">
    <property type="protein sequence ID" value="VEH71708.1"/>
    <property type="molecule type" value="Genomic_DNA"/>
</dbReference>
<gene>
    <name evidence="6" type="primary">vapC</name>
    <name evidence="8" type="ORF">J5A53_00335</name>
    <name evidence="9" type="ORF">NCTC12967_03035</name>
</gene>
<evidence type="ECO:0000256" key="6">
    <source>
        <dbReference type="HAMAP-Rule" id="MF_00265"/>
    </source>
</evidence>
<feature type="domain" description="PIN" evidence="7">
    <location>
        <begin position="4"/>
        <end position="133"/>
    </location>
</feature>
<dbReference type="RefSeq" id="WP_014848048.1">
    <property type="nucleotide sequence ID" value="NZ_CAUVFS010000026.1"/>
</dbReference>
<dbReference type="GO" id="GO:0045926">
    <property type="term" value="P:negative regulation of growth"/>
    <property type="evidence" value="ECO:0007669"/>
    <property type="project" value="UniProtKB-ARBA"/>
</dbReference>